<feature type="transmembrane region" description="Helical" evidence="1">
    <location>
        <begin position="58"/>
        <end position="86"/>
    </location>
</feature>
<evidence type="ECO:0000313" key="3">
    <source>
        <dbReference type="Proteomes" id="UP000326912"/>
    </source>
</evidence>
<comment type="caution">
    <text evidence="2">The sequence shown here is derived from an EMBL/GenBank/DDBJ whole genome shotgun (WGS) entry which is preliminary data.</text>
</comment>
<organism evidence="2 3">
    <name type="scientific">Dictyobacter vulcani</name>
    <dbReference type="NCBI Taxonomy" id="2607529"/>
    <lineage>
        <taxon>Bacteria</taxon>
        <taxon>Bacillati</taxon>
        <taxon>Chloroflexota</taxon>
        <taxon>Ktedonobacteria</taxon>
        <taxon>Ktedonobacterales</taxon>
        <taxon>Dictyobacteraceae</taxon>
        <taxon>Dictyobacter</taxon>
    </lineage>
</organism>
<dbReference type="Proteomes" id="UP000326912">
    <property type="component" value="Unassembled WGS sequence"/>
</dbReference>
<dbReference type="AlphaFoldDB" id="A0A5J4KQC7"/>
<sequence length="203" mass="23225">MFGFNALVKRKLRMEQRTQSTAISEIPEEAYRFAEDAQVGFPLRLYKMQQRALSMYQWMLIMSIAGAILGIAVGFIGLFIFLYRFIPPWESFVYYAPTGIFLPWFTGLAFSGYAIALKWLYKRGLPISVLVCSKGLLVIRPKGVEITQWNEVNYVVKFSDGYSRKIILGRSHRKSLTLGSALEDLDGLQVQIEQHIKKGIVQE</sequence>
<name>A0A5J4KQC7_9CHLR</name>
<protein>
    <submittedName>
        <fullName evidence="2">Uncharacterized protein</fullName>
    </submittedName>
</protein>
<reference evidence="2 3" key="1">
    <citation type="submission" date="2019-10" db="EMBL/GenBank/DDBJ databases">
        <title>Dictyobacter vulcani sp. nov., within the class Ktedonobacteria, isolated from soil of volcanic Mt. Zao.</title>
        <authorList>
            <person name="Zheng Y."/>
            <person name="Wang C.M."/>
            <person name="Sakai Y."/>
            <person name="Abe K."/>
            <person name="Yokota A."/>
            <person name="Yabe S."/>
        </authorList>
    </citation>
    <scope>NUCLEOTIDE SEQUENCE [LARGE SCALE GENOMIC DNA]</scope>
    <source>
        <strain evidence="2 3">W12</strain>
    </source>
</reference>
<evidence type="ECO:0000313" key="2">
    <source>
        <dbReference type="EMBL" id="GER89803.1"/>
    </source>
</evidence>
<accession>A0A5J4KQC7</accession>
<proteinExistence type="predicted"/>
<dbReference type="EMBL" id="BKZW01000002">
    <property type="protein sequence ID" value="GER89803.1"/>
    <property type="molecule type" value="Genomic_DNA"/>
</dbReference>
<keyword evidence="1" id="KW-0472">Membrane</keyword>
<keyword evidence="1" id="KW-0812">Transmembrane</keyword>
<keyword evidence="3" id="KW-1185">Reference proteome</keyword>
<evidence type="ECO:0000256" key="1">
    <source>
        <dbReference type="SAM" id="Phobius"/>
    </source>
</evidence>
<gene>
    <name evidence="2" type="ORF">KDW_39650</name>
</gene>
<keyword evidence="1" id="KW-1133">Transmembrane helix</keyword>
<feature type="transmembrane region" description="Helical" evidence="1">
    <location>
        <begin position="92"/>
        <end position="116"/>
    </location>
</feature>